<dbReference type="AlphaFoldDB" id="A0AA88PQK5"/>
<dbReference type="Gene3D" id="3.90.1720.10">
    <property type="entry name" value="endopeptidase domain like (from Nostoc punctiforme)"/>
    <property type="match status" value="1"/>
</dbReference>
<organism evidence="6 7">
    <name type="scientific">Cirrhinus molitorella</name>
    <name type="common">mud carp</name>
    <dbReference type="NCBI Taxonomy" id="172907"/>
    <lineage>
        <taxon>Eukaryota</taxon>
        <taxon>Metazoa</taxon>
        <taxon>Chordata</taxon>
        <taxon>Craniata</taxon>
        <taxon>Vertebrata</taxon>
        <taxon>Euteleostomi</taxon>
        <taxon>Actinopterygii</taxon>
        <taxon>Neopterygii</taxon>
        <taxon>Teleostei</taxon>
        <taxon>Ostariophysi</taxon>
        <taxon>Cypriniformes</taxon>
        <taxon>Cyprinidae</taxon>
        <taxon>Labeoninae</taxon>
        <taxon>Labeonini</taxon>
        <taxon>Cirrhinus</taxon>
    </lineage>
</organism>
<keyword evidence="2" id="KW-0808">Transferase</keyword>
<evidence type="ECO:0000259" key="5">
    <source>
        <dbReference type="PROSITE" id="PS51934"/>
    </source>
</evidence>
<dbReference type="PROSITE" id="PS51934">
    <property type="entry name" value="LRAT"/>
    <property type="match status" value="1"/>
</dbReference>
<dbReference type="PANTHER" id="PTHR13943">
    <property type="entry name" value="HRAS-LIKE SUPPRESSOR - RELATED"/>
    <property type="match status" value="1"/>
</dbReference>
<evidence type="ECO:0000313" key="6">
    <source>
        <dbReference type="EMBL" id="KAK2891004.1"/>
    </source>
</evidence>
<reference evidence="6" key="1">
    <citation type="submission" date="2023-08" db="EMBL/GenBank/DDBJ databases">
        <title>Chromosome-level Genome Assembly of mud carp (Cirrhinus molitorella).</title>
        <authorList>
            <person name="Liu H."/>
        </authorList>
    </citation>
    <scope>NUCLEOTIDE SEQUENCE</scope>
    <source>
        <strain evidence="6">Prfri</strain>
        <tissue evidence="6">Muscle</tissue>
    </source>
</reference>
<keyword evidence="4" id="KW-0443">Lipid metabolism</keyword>
<evidence type="ECO:0000256" key="3">
    <source>
        <dbReference type="ARBA" id="ARBA00022801"/>
    </source>
</evidence>
<dbReference type="GO" id="GO:0005737">
    <property type="term" value="C:cytoplasm"/>
    <property type="evidence" value="ECO:0007669"/>
    <property type="project" value="TreeGrafter"/>
</dbReference>
<comment type="caution">
    <text evidence="6">The sequence shown here is derived from an EMBL/GenBank/DDBJ whole genome shotgun (WGS) entry which is preliminary data.</text>
</comment>
<dbReference type="Proteomes" id="UP001187343">
    <property type="component" value="Unassembled WGS sequence"/>
</dbReference>
<dbReference type="InterPro" id="IPR051496">
    <property type="entry name" value="H-rev107_PLA/AT"/>
</dbReference>
<dbReference type="GO" id="GO:0016410">
    <property type="term" value="F:N-acyltransferase activity"/>
    <property type="evidence" value="ECO:0007669"/>
    <property type="project" value="TreeGrafter"/>
</dbReference>
<evidence type="ECO:0000256" key="2">
    <source>
        <dbReference type="ARBA" id="ARBA00022679"/>
    </source>
</evidence>
<evidence type="ECO:0000256" key="4">
    <source>
        <dbReference type="ARBA" id="ARBA00023098"/>
    </source>
</evidence>
<keyword evidence="7" id="KW-1185">Reference proteome</keyword>
<sequence length="151" mass="17219">MAKYEKKPEPGDLIEVFRGVYKHWAIYVGEGYVVHLAPPSEHAHAGANSMMSVLHEKAKVKKEELYKVVGNNDYCINNLLDDKYKPRPVREILQDALSFVGKELPYSVFASNCEHFVTELRYGKPQSRQVRDAMTDCSSRRHTSQFISGLS</sequence>
<dbReference type="GO" id="GO:0008970">
    <property type="term" value="F:phospholipase A1 activity"/>
    <property type="evidence" value="ECO:0007669"/>
    <property type="project" value="TreeGrafter"/>
</dbReference>
<gene>
    <name evidence="6" type="ORF">Q8A67_013647</name>
</gene>
<proteinExistence type="inferred from homology"/>
<evidence type="ECO:0000313" key="7">
    <source>
        <dbReference type="Proteomes" id="UP001187343"/>
    </source>
</evidence>
<dbReference type="EMBL" id="JAUYZG010000013">
    <property type="protein sequence ID" value="KAK2891004.1"/>
    <property type="molecule type" value="Genomic_DNA"/>
</dbReference>
<accession>A0AA88PQK5</accession>
<dbReference type="InterPro" id="IPR007053">
    <property type="entry name" value="LRAT_dom"/>
</dbReference>
<keyword evidence="3" id="KW-0378">Hydrolase</keyword>
<protein>
    <recommendedName>
        <fullName evidence="5">LRAT domain-containing protein</fullName>
    </recommendedName>
</protein>
<comment type="similarity">
    <text evidence="1">Belongs to the H-rev107 family.</text>
</comment>
<dbReference type="GO" id="GO:0070292">
    <property type="term" value="P:N-acylphosphatidylethanolamine metabolic process"/>
    <property type="evidence" value="ECO:0007669"/>
    <property type="project" value="TreeGrafter"/>
</dbReference>
<name>A0AA88PQK5_9TELE</name>
<feature type="domain" description="LRAT" evidence="5">
    <location>
        <begin position="13"/>
        <end position="129"/>
    </location>
</feature>
<dbReference type="GO" id="GO:0004623">
    <property type="term" value="F:phospholipase A2 activity"/>
    <property type="evidence" value="ECO:0007669"/>
    <property type="project" value="TreeGrafter"/>
</dbReference>
<evidence type="ECO:0000256" key="1">
    <source>
        <dbReference type="ARBA" id="ARBA00007824"/>
    </source>
</evidence>
<dbReference type="PANTHER" id="PTHR13943:SF31">
    <property type="entry name" value="PHOSPHOLIPASE A AND ACYLTRANSFERASE 3"/>
    <property type="match status" value="1"/>
</dbReference>
<dbReference type="Pfam" id="PF04970">
    <property type="entry name" value="LRAT"/>
    <property type="match status" value="1"/>
</dbReference>